<name>A0ACA9UJ89_BIOOC</name>
<organism evidence="1 2">
    <name type="scientific">Clonostachys rosea f. rosea IK726</name>
    <dbReference type="NCBI Taxonomy" id="1349383"/>
    <lineage>
        <taxon>Eukaryota</taxon>
        <taxon>Fungi</taxon>
        <taxon>Dikarya</taxon>
        <taxon>Ascomycota</taxon>
        <taxon>Pezizomycotina</taxon>
        <taxon>Sordariomycetes</taxon>
        <taxon>Hypocreomycetidae</taxon>
        <taxon>Hypocreales</taxon>
        <taxon>Bionectriaceae</taxon>
        <taxon>Clonostachys</taxon>
    </lineage>
</organism>
<keyword evidence="2" id="KW-1185">Reference proteome</keyword>
<sequence>MTREVECQVYDEEERLYCLLEHHIDMLLGRCGPVKVCNGPDVADSDIDRSNNDYKTPFQVACSASVGHDQGDSVGDNLREELCLDRP</sequence>
<proteinExistence type="predicted"/>
<reference evidence="1" key="2">
    <citation type="submission" date="2021-10" db="EMBL/GenBank/DDBJ databases">
        <authorList>
            <person name="Piombo E."/>
        </authorList>
    </citation>
    <scope>NUCLEOTIDE SEQUENCE</scope>
</reference>
<dbReference type="Proteomes" id="UP000836387">
    <property type="component" value="Unassembled WGS sequence"/>
</dbReference>
<evidence type="ECO:0000313" key="1">
    <source>
        <dbReference type="EMBL" id="CAG9953473.1"/>
    </source>
</evidence>
<evidence type="ECO:0000313" key="2">
    <source>
        <dbReference type="Proteomes" id="UP000836387"/>
    </source>
</evidence>
<accession>A0ACA9UJ89</accession>
<gene>
    <name evidence="1" type="ORF">CRV2_00019046</name>
</gene>
<protein>
    <submittedName>
        <fullName evidence="1">Uncharacterized protein</fullName>
    </submittedName>
</protein>
<dbReference type="EMBL" id="CADEHS020000527">
    <property type="protein sequence ID" value="CAG9953473.1"/>
    <property type="molecule type" value="Genomic_DNA"/>
</dbReference>
<reference evidence="1" key="1">
    <citation type="submission" date="2020-04" db="EMBL/GenBank/DDBJ databases">
        <authorList>
            <person name="Broberg M."/>
        </authorList>
    </citation>
    <scope>NUCLEOTIDE SEQUENCE</scope>
</reference>
<comment type="caution">
    <text evidence="1">The sequence shown here is derived from an EMBL/GenBank/DDBJ whole genome shotgun (WGS) entry which is preliminary data.</text>
</comment>